<keyword evidence="2" id="KW-1185">Reference proteome</keyword>
<dbReference type="AlphaFoldDB" id="A0A517VGQ0"/>
<evidence type="ECO:0000313" key="1">
    <source>
        <dbReference type="EMBL" id="QDT92184.1"/>
    </source>
</evidence>
<organism evidence="1 2">
    <name type="scientific">Gimesia algae</name>
    <dbReference type="NCBI Taxonomy" id="2527971"/>
    <lineage>
        <taxon>Bacteria</taxon>
        <taxon>Pseudomonadati</taxon>
        <taxon>Planctomycetota</taxon>
        <taxon>Planctomycetia</taxon>
        <taxon>Planctomycetales</taxon>
        <taxon>Planctomycetaceae</taxon>
        <taxon>Gimesia</taxon>
    </lineage>
</organism>
<accession>A0A517VGQ0</accession>
<dbReference type="InterPro" id="IPR014917">
    <property type="entry name" value="DUF1800"/>
</dbReference>
<evidence type="ECO:0008006" key="3">
    <source>
        <dbReference type="Google" id="ProtNLM"/>
    </source>
</evidence>
<gene>
    <name evidence="1" type="ORF">Pan161_38510</name>
</gene>
<name>A0A517VGQ0_9PLAN</name>
<dbReference type="KEGG" id="gax:Pan161_38510"/>
<dbReference type="RefSeq" id="WP_145229652.1">
    <property type="nucleotide sequence ID" value="NZ_CP036343.1"/>
</dbReference>
<dbReference type="Pfam" id="PF08811">
    <property type="entry name" value="DUF1800"/>
    <property type="match status" value="1"/>
</dbReference>
<protein>
    <recommendedName>
        <fullName evidence="3">DUF1800 domain-containing protein</fullName>
    </recommendedName>
</protein>
<evidence type="ECO:0000313" key="2">
    <source>
        <dbReference type="Proteomes" id="UP000316855"/>
    </source>
</evidence>
<dbReference type="OrthoDB" id="9772295at2"/>
<reference evidence="1 2" key="1">
    <citation type="submission" date="2019-02" db="EMBL/GenBank/DDBJ databases">
        <title>Deep-cultivation of Planctomycetes and their phenomic and genomic characterization uncovers novel biology.</title>
        <authorList>
            <person name="Wiegand S."/>
            <person name="Jogler M."/>
            <person name="Boedeker C."/>
            <person name="Pinto D."/>
            <person name="Vollmers J."/>
            <person name="Rivas-Marin E."/>
            <person name="Kohn T."/>
            <person name="Peeters S.H."/>
            <person name="Heuer A."/>
            <person name="Rast P."/>
            <person name="Oberbeckmann S."/>
            <person name="Bunk B."/>
            <person name="Jeske O."/>
            <person name="Meyerdierks A."/>
            <person name="Storesund J.E."/>
            <person name="Kallscheuer N."/>
            <person name="Luecker S."/>
            <person name="Lage O.M."/>
            <person name="Pohl T."/>
            <person name="Merkel B.J."/>
            <person name="Hornburger P."/>
            <person name="Mueller R.-W."/>
            <person name="Bruemmer F."/>
            <person name="Labrenz M."/>
            <person name="Spormann A.M."/>
            <person name="Op den Camp H."/>
            <person name="Overmann J."/>
            <person name="Amann R."/>
            <person name="Jetten M.S.M."/>
            <person name="Mascher T."/>
            <person name="Medema M.H."/>
            <person name="Devos D.P."/>
            <person name="Kaster A.-K."/>
            <person name="Ovreas L."/>
            <person name="Rohde M."/>
            <person name="Galperin M.Y."/>
            <person name="Jogler C."/>
        </authorList>
    </citation>
    <scope>NUCLEOTIDE SEQUENCE [LARGE SCALE GENOMIC DNA]</scope>
    <source>
        <strain evidence="1 2">Pan161</strain>
    </source>
</reference>
<sequence length="446" mass="50094">MSAWHRYQPTAQQPWNPGRVVHLYRRCIFGATWNELQRDVSGKPQDAVSRVLSDEARVDGIPADFTRLADLIGNAATQQPNPERLKAWWIYRVLFSPAPLQERLTFMWHNHFATSNLKVKSLPYMQRQNETLRKHATAPFGDLLHAMLQDPALLIWLDAPANRRGHANENLSRELLELFTLGIGNYSEADVKHIARALTGMTVKEGHFHFNPRRHDDGEQTILGKTGHFDADQLTEILLHQPAIARRLSDRLITEFCGEGVVNDTARNELALQLRTTNLDIGKAVETILRSELFFSDANINSRICDPLSFLITPLRALELFDPPPSTLALSEWLGRMGLDLFYPPNVAGWPGGRSWLTTRTVVARANYATAMISGDVYRPADAPDLHALAKKHSATNSDEFEKMMNTLLLGDVNTKQTTESITPAGYSPEMNSVLALLTGFHAHLN</sequence>
<dbReference type="EMBL" id="CP036343">
    <property type="protein sequence ID" value="QDT92184.1"/>
    <property type="molecule type" value="Genomic_DNA"/>
</dbReference>
<dbReference type="Proteomes" id="UP000316855">
    <property type="component" value="Chromosome"/>
</dbReference>
<proteinExistence type="predicted"/>